<evidence type="ECO:0000256" key="2">
    <source>
        <dbReference type="SAM" id="MobiDB-lite"/>
    </source>
</evidence>
<dbReference type="PANTHER" id="PTHR10281">
    <property type="entry name" value="MEMBRANE-ASSOCIATED PROGESTERONE RECEPTOR COMPONENT-RELATED"/>
    <property type="match status" value="1"/>
</dbReference>
<dbReference type="SUPFAM" id="SSF55856">
    <property type="entry name" value="Cytochrome b5-like heme/steroid binding domain"/>
    <property type="match status" value="1"/>
</dbReference>
<dbReference type="Pfam" id="PF00173">
    <property type="entry name" value="Cyt-b5"/>
    <property type="match status" value="1"/>
</dbReference>
<name>A0A1S3I280_LINAN</name>
<keyword evidence="6" id="KW-1185">Reference proteome</keyword>
<dbReference type="KEGG" id="lak:106160332"/>
<dbReference type="Proteomes" id="UP000085678">
    <property type="component" value="Unplaced"/>
</dbReference>
<keyword evidence="3" id="KW-0472">Membrane</keyword>
<dbReference type="STRING" id="7574.A0A1S3I280"/>
<dbReference type="SMART" id="SM01117">
    <property type="entry name" value="Cyt-b5"/>
    <property type="match status" value="1"/>
</dbReference>
<proteinExistence type="inferred from homology"/>
<dbReference type="GO" id="GO:0012505">
    <property type="term" value="C:endomembrane system"/>
    <property type="evidence" value="ECO:0007669"/>
    <property type="project" value="TreeGrafter"/>
</dbReference>
<dbReference type="FunCoup" id="A0A1S3I280">
    <property type="interactions" value="882"/>
</dbReference>
<keyword evidence="3" id="KW-1133">Transmembrane helix</keyword>
<gene>
    <name evidence="7" type="primary">LOC106160332</name>
</gene>
<dbReference type="InterPro" id="IPR036400">
    <property type="entry name" value="Cyt_B5-like_heme/steroid_sf"/>
</dbReference>
<feature type="region of interest" description="Disordered" evidence="2">
    <location>
        <begin position="247"/>
        <end position="272"/>
    </location>
</feature>
<organism evidence="6 7">
    <name type="scientific">Lingula anatina</name>
    <name type="common">Brachiopod</name>
    <name type="synonym">Lingula unguis</name>
    <dbReference type="NCBI Taxonomy" id="7574"/>
    <lineage>
        <taxon>Eukaryota</taxon>
        <taxon>Metazoa</taxon>
        <taxon>Spiralia</taxon>
        <taxon>Lophotrochozoa</taxon>
        <taxon>Brachiopoda</taxon>
        <taxon>Linguliformea</taxon>
        <taxon>Lingulata</taxon>
        <taxon>Lingulida</taxon>
        <taxon>Linguloidea</taxon>
        <taxon>Lingulidae</taxon>
        <taxon>Lingula</taxon>
    </lineage>
</organism>
<comment type="similarity">
    <text evidence="1">Belongs to the cytochrome b5 family. MAPR subfamily.</text>
</comment>
<evidence type="ECO:0000256" key="3">
    <source>
        <dbReference type="SAM" id="Phobius"/>
    </source>
</evidence>
<feature type="compositionally biased region" description="Basic and acidic residues" evidence="2">
    <location>
        <begin position="259"/>
        <end position="269"/>
    </location>
</feature>
<dbReference type="GeneID" id="106160332"/>
<keyword evidence="4" id="KW-0732">Signal</keyword>
<feature type="chain" id="PRO_5010273528" evidence="4">
    <location>
        <begin position="17"/>
        <end position="290"/>
    </location>
</feature>
<dbReference type="OMA" id="GHKHYGP"/>
<protein>
    <submittedName>
        <fullName evidence="7">Neuferricin-like</fullName>
    </submittedName>
</protein>
<dbReference type="GO" id="GO:0016020">
    <property type="term" value="C:membrane"/>
    <property type="evidence" value="ECO:0007669"/>
    <property type="project" value="TreeGrafter"/>
</dbReference>
<evidence type="ECO:0000256" key="1">
    <source>
        <dbReference type="ARBA" id="ARBA00038357"/>
    </source>
</evidence>
<evidence type="ECO:0000313" key="6">
    <source>
        <dbReference type="Proteomes" id="UP000085678"/>
    </source>
</evidence>
<dbReference type="AlphaFoldDB" id="A0A1S3I280"/>
<dbReference type="Gene3D" id="3.10.120.10">
    <property type="entry name" value="Cytochrome b5-like heme/steroid binding domain"/>
    <property type="match status" value="1"/>
</dbReference>
<reference evidence="7" key="1">
    <citation type="submission" date="2025-08" db="UniProtKB">
        <authorList>
            <consortium name="RefSeq"/>
        </authorList>
    </citation>
    <scope>IDENTIFICATION</scope>
    <source>
        <tissue evidence="7">Gonads</tissue>
    </source>
</reference>
<dbReference type="OrthoDB" id="10257697at2759"/>
<sequence length="290" mass="32270">MGIKTTILSFLVVVVALFLTLEVFQPQRDFLSSRMNDFLVLVRSLGSDSKSIHKVSKKTSASSKIFTKDELATFDGSESSNGLYLAIFGKIYDVSKGHQHYGPGGGYHFFVGKDGTRAFVTGEFTSTGLIDDVTGLEHKDMLGLTDWVKFYESSYKYVGKVIGNFYDSEGKPTPALHQARKAIKVAEKHKKADEDDRHMYPACNSEWAQGKGGRLWCSPMSGGIERDWSGVPRRYYKPGSTQSRCACIKTSGPPSDNPLSKEHKNRGDLDNPNFRLYDNCDPMSDSCRIT</sequence>
<feature type="signal peptide" evidence="4">
    <location>
        <begin position="1"/>
        <end position="16"/>
    </location>
</feature>
<keyword evidence="3" id="KW-0812">Transmembrane</keyword>
<dbReference type="InterPro" id="IPR001199">
    <property type="entry name" value="Cyt_B5-like_heme/steroid-bd"/>
</dbReference>
<dbReference type="PANTHER" id="PTHR10281:SF4">
    <property type="entry name" value="NEUFERRICIN"/>
    <property type="match status" value="1"/>
</dbReference>
<dbReference type="InterPro" id="IPR050577">
    <property type="entry name" value="MAPR/NEUFC/NENF-like"/>
</dbReference>
<evidence type="ECO:0000313" key="7">
    <source>
        <dbReference type="RefSeq" id="XP_013392353.1"/>
    </source>
</evidence>
<accession>A0A1S3I280</accession>
<evidence type="ECO:0000256" key="4">
    <source>
        <dbReference type="SAM" id="SignalP"/>
    </source>
</evidence>
<dbReference type="InParanoid" id="A0A1S3I280"/>
<dbReference type="RefSeq" id="XP_013392353.1">
    <property type="nucleotide sequence ID" value="XM_013536899.2"/>
</dbReference>
<evidence type="ECO:0000259" key="5">
    <source>
        <dbReference type="SMART" id="SM01117"/>
    </source>
</evidence>
<feature type="transmembrane region" description="Helical" evidence="3">
    <location>
        <begin position="6"/>
        <end position="24"/>
    </location>
</feature>
<feature type="domain" description="Cytochrome b5 heme-binding" evidence="5">
    <location>
        <begin position="66"/>
        <end position="162"/>
    </location>
</feature>